<dbReference type="AlphaFoldDB" id="A0A2N5S324"/>
<proteinExistence type="predicted"/>
<dbReference type="Proteomes" id="UP000235392">
    <property type="component" value="Unassembled WGS sequence"/>
</dbReference>
<sequence>MNSGRSGRDGTPGGVDGTGLPEEWTGRDSRRSGRDGTPAGVDGTGLPEEWTGWDSRKSGRDETPKRVDGTAREKKPWHLFRLIKTKEPRTTGAICSHLTPRLH</sequence>
<comment type="caution">
    <text evidence="2">The sequence shown here is derived from an EMBL/GenBank/DDBJ whole genome shotgun (WGS) entry which is preliminary data.</text>
</comment>
<evidence type="ECO:0000313" key="2">
    <source>
        <dbReference type="EMBL" id="PLW07636.1"/>
    </source>
</evidence>
<dbReference type="EMBL" id="PGCI01001116">
    <property type="protein sequence ID" value="PLW07636.1"/>
    <property type="molecule type" value="Genomic_DNA"/>
</dbReference>
<reference evidence="2 3" key="1">
    <citation type="submission" date="2017-11" db="EMBL/GenBank/DDBJ databases">
        <title>De novo assembly and phasing of dikaryotic genomes from two isolates of Puccinia coronata f. sp. avenae, the causal agent of oat crown rust.</title>
        <authorList>
            <person name="Miller M.E."/>
            <person name="Zhang Y."/>
            <person name="Omidvar V."/>
            <person name="Sperschneider J."/>
            <person name="Schwessinger B."/>
            <person name="Raley C."/>
            <person name="Palmer J.M."/>
            <person name="Garnica D."/>
            <person name="Upadhyaya N."/>
            <person name="Rathjen J."/>
            <person name="Taylor J.M."/>
            <person name="Park R.F."/>
            <person name="Dodds P.N."/>
            <person name="Hirsch C.D."/>
            <person name="Kianian S.F."/>
            <person name="Figueroa M."/>
        </authorList>
    </citation>
    <scope>NUCLEOTIDE SEQUENCE [LARGE SCALE GENOMIC DNA]</scope>
    <source>
        <strain evidence="2">12SD80</strain>
    </source>
</reference>
<feature type="compositionally biased region" description="Basic and acidic residues" evidence="1">
    <location>
        <begin position="54"/>
        <end position="72"/>
    </location>
</feature>
<feature type="region of interest" description="Disordered" evidence="1">
    <location>
        <begin position="1"/>
        <end position="72"/>
    </location>
</feature>
<gene>
    <name evidence="2" type="ORF">PCASD_25951</name>
</gene>
<protein>
    <submittedName>
        <fullName evidence="2">Uncharacterized protein</fullName>
    </submittedName>
</protein>
<accession>A0A2N5S324</accession>
<evidence type="ECO:0000313" key="3">
    <source>
        <dbReference type="Proteomes" id="UP000235392"/>
    </source>
</evidence>
<organism evidence="2 3">
    <name type="scientific">Puccinia coronata f. sp. avenae</name>
    <dbReference type="NCBI Taxonomy" id="200324"/>
    <lineage>
        <taxon>Eukaryota</taxon>
        <taxon>Fungi</taxon>
        <taxon>Dikarya</taxon>
        <taxon>Basidiomycota</taxon>
        <taxon>Pucciniomycotina</taxon>
        <taxon>Pucciniomycetes</taxon>
        <taxon>Pucciniales</taxon>
        <taxon>Pucciniaceae</taxon>
        <taxon>Puccinia</taxon>
    </lineage>
</organism>
<name>A0A2N5S324_9BASI</name>
<evidence type="ECO:0000256" key="1">
    <source>
        <dbReference type="SAM" id="MobiDB-lite"/>
    </source>
</evidence>
<feature type="compositionally biased region" description="Basic and acidic residues" evidence="1">
    <location>
        <begin position="24"/>
        <end position="34"/>
    </location>
</feature>